<feature type="transmembrane region" description="Helical" evidence="4">
    <location>
        <begin position="82"/>
        <end position="104"/>
    </location>
</feature>
<keyword evidence="3 4" id="KW-0472">Membrane</keyword>
<evidence type="ECO:0000256" key="4">
    <source>
        <dbReference type="SAM" id="Phobius"/>
    </source>
</evidence>
<dbReference type="InterPro" id="IPR050327">
    <property type="entry name" value="Proton-linked_MCT"/>
</dbReference>
<feature type="transmembrane region" description="Helical" evidence="4">
    <location>
        <begin position="261"/>
        <end position="287"/>
    </location>
</feature>
<dbReference type="InterPro" id="IPR036259">
    <property type="entry name" value="MFS_trans_sf"/>
</dbReference>
<dbReference type="KEGG" id="plei:Q9312_10775"/>
<evidence type="ECO:0000313" key="7">
    <source>
        <dbReference type="Proteomes" id="UP001239782"/>
    </source>
</evidence>
<dbReference type="PANTHER" id="PTHR11360">
    <property type="entry name" value="MONOCARBOXYLATE TRANSPORTER"/>
    <property type="match status" value="1"/>
</dbReference>
<dbReference type="InterPro" id="IPR020846">
    <property type="entry name" value="MFS_dom"/>
</dbReference>
<organism evidence="6 7">
    <name type="scientific">Pleionea litopenaei</name>
    <dbReference type="NCBI Taxonomy" id="3070815"/>
    <lineage>
        <taxon>Bacteria</taxon>
        <taxon>Pseudomonadati</taxon>
        <taxon>Pseudomonadota</taxon>
        <taxon>Gammaproteobacteria</taxon>
        <taxon>Oceanospirillales</taxon>
        <taxon>Pleioneaceae</taxon>
        <taxon>Pleionea</taxon>
    </lineage>
</organism>
<dbReference type="RefSeq" id="WP_309200851.1">
    <property type="nucleotide sequence ID" value="NZ_CP133548.1"/>
</dbReference>
<evidence type="ECO:0000256" key="3">
    <source>
        <dbReference type="ARBA" id="ARBA00023136"/>
    </source>
</evidence>
<dbReference type="SUPFAM" id="SSF103473">
    <property type="entry name" value="MFS general substrate transporter"/>
    <property type="match status" value="1"/>
</dbReference>
<dbReference type="Gene3D" id="1.20.1250.20">
    <property type="entry name" value="MFS general substrate transporter like domains"/>
    <property type="match status" value="2"/>
</dbReference>
<proteinExistence type="predicted"/>
<evidence type="ECO:0000259" key="5">
    <source>
        <dbReference type="PROSITE" id="PS50850"/>
    </source>
</evidence>
<dbReference type="EMBL" id="CP133548">
    <property type="protein sequence ID" value="WMS85698.1"/>
    <property type="molecule type" value="Genomic_DNA"/>
</dbReference>
<dbReference type="Proteomes" id="UP001239782">
    <property type="component" value="Chromosome"/>
</dbReference>
<accession>A0AA51RQC4</accession>
<feature type="transmembrane region" description="Helical" evidence="4">
    <location>
        <begin position="384"/>
        <end position="404"/>
    </location>
</feature>
<protein>
    <submittedName>
        <fullName evidence="6">MFS transporter</fullName>
    </submittedName>
</protein>
<dbReference type="PROSITE" id="PS50850">
    <property type="entry name" value="MFS"/>
    <property type="match status" value="1"/>
</dbReference>
<name>A0AA51RQC4_9GAMM</name>
<keyword evidence="2 4" id="KW-1133">Transmembrane helix</keyword>
<feature type="transmembrane region" description="Helical" evidence="4">
    <location>
        <begin position="231"/>
        <end position="255"/>
    </location>
</feature>
<feature type="transmembrane region" description="Helical" evidence="4">
    <location>
        <begin position="352"/>
        <end position="372"/>
    </location>
</feature>
<evidence type="ECO:0000256" key="2">
    <source>
        <dbReference type="ARBA" id="ARBA00022989"/>
    </source>
</evidence>
<dbReference type="PANTHER" id="PTHR11360:SF308">
    <property type="entry name" value="BLL3089 PROTEIN"/>
    <property type="match status" value="1"/>
</dbReference>
<feature type="transmembrane region" description="Helical" evidence="4">
    <location>
        <begin position="143"/>
        <end position="164"/>
    </location>
</feature>
<keyword evidence="7" id="KW-1185">Reference proteome</keyword>
<gene>
    <name evidence="6" type="ORF">Q9312_10775</name>
</gene>
<feature type="transmembrane region" description="Helical" evidence="4">
    <location>
        <begin position="170"/>
        <end position="189"/>
    </location>
</feature>
<feature type="transmembrane region" description="Helical" evidence="4">
    <location>
        <begin position="110"/>
        <end position="131"/>
    </location>
</feature>
<reference evidence="6 7" key="1">
    <citation type="submission" date="2023-08" db="EMBL/GenBank/DDBJ databases">
        <title>Pleionea litopenaei sp. nov., isolated from stomach of juvenile Litopenaeus vannamei.</title>
        <authorList>
            <person name="Rho A.M."/>
            <person name="Hwang C.Y."/>
        </authorList>
    </citation>
    <scope>NUCLEOTIDE SEQUENCE [LARGE SCALE GENOMIC DNA]</scope>
    <source>
        <strain evidence="6 7">HL-JVS1</strain>
    </source>
</reference>
<dbReference type="InterPro" id="IPR011701">
    <property type="entry name" value="MFS"/>
</dbReference>
<evidence type="ECO:0000256" key="1">
    <source>
        <dbReference type="ARBA" id="ARBA00022692"/>
    </source>
</evidence>
<feature type="transmembrane region" description="Helical" evidence="4">
    <location>
        <begin position="52"/>
        <end position="70"/>
    </location>
</feature>
<dbReference type="Pfam" id="PF07690">
    <property type="entry name" value="MFS_1"/>
    <property type="match status" value="1"/>
</dbReference>
<dbReference type="GO" id="GO:0022857">
    <property type="term" value="F:transmembrane transporter activity"/>
    <property type="evidence" value="ECO:0007669"/>
    <property type="project" value="InterPro"/>
</dbReference>
<evidence type="ECO:0000313" key="6">
    <source>
        <dbReference type="EMBL" id="WMS85698.1"/>
    </source>
</evidence>
<dbReference type="AlphaFoldDB" id="A0AA51RQC4"/>
<feature type="transmembrane region" description="Helical" evidence="4">
    <location>
        <begin position="12"/>
        <end position="32"/>
    </location>
</feature>
<keyword evidence="1 4" id="KW-0812">Transmembrane</keyword>
<sequence>MGYIPFIRSNLRFLCFGFFLVFVGNYGQTFFISVFGGELRQAFSLDHTQYSFYYSLATLISGFSLMLIGGRLDTSSLRQFTIWVLVGTLAATLVMATAVSVWMLFLGFLMIRFCGQGLTGHTAFTSMARYYDANRGKAISTAAMGMPVGELILPLAAAASIAAFGWRETWLILAALLVCIFVPVILWSLGDAPVRQPIEQASASASPSQDKTPEGQSIHWTRGQVIKDQQFWFALLAILAPAAIITGVFFHQVFWAESRGWSLAALASSMVLYGVTHALGSLFTGTLVDRLGAFKVLRFYLLPLFLATVCLLSNSFIGWLAFMFLAGFSVGASGPVIGSLWPEVYGTRHLGAIRSLVSAIMVLSTAITPIALGIMIDQQISIRLIMMILMTYAFVAWMICQWIYRRNPLLGN</sequence>
<feature type="domain" description="Major facilitator superfamily (MFS) profile" evidence="5">
    <location>
        <begin position="13"/>
        <end position="408"/>
    </location>
</feature>
<feature type="transmembrane region" description="Helical" evidence="4">
    <location>
        <begin position="299"/>
        <end position="332"/>
    </location>
</feature>